<organism evidence="1 2">
    <name type="scientific">Vogesella margarita</name>
    <dbReference type="NCBI Taxonomy" id="2984199"/>
    <lineage>
        <taxon>Bacteria</taxon>
        <taxon>Pseudomonadati</taxon>
        <taxon>Pseudomonadota</taxon>
        <taxon>Betaproteobacteria</taxon>
        <taxon>Neisseriales</taxon>
        <taxon>Chromobacteriaceae</taxon>
        <taxon>Vogesella</taxon>
    </lineage>
</organism>
<evidence type="ECO:0000313" key="2">
    <source>
        <dbReference type="Proteomes" id="UP001222030"/>
    </source>
</evidence>
<proteinExistence type="predicted"/>
<dbReference type="Proteomes" id="UP001222030">
    <property type="component" value="Unassembled WGS sequence"/>
</dbReference>
<dbReference type="EMBL" id="JAQQLE010000001">
    <property type="protein sequence ID" value="MDC7712788.1"/>
    <property type="molecule type" value="Genomic_DNA"/>
</dbReference>
<accession>A0ABT5IKU2</accession>
<reference evidence="1 2" key="1">
    <citation type="submission" date="2023-01" db="EMBL/GenBank/DDBJ databases">
        <title>Novel species of the genus Vogesella isolated from rivers.</title>
        <authorList>
            <person name="Lu H."/>
        </authorList>
    </citation>
    <scope>NUCLEOTIDE SEQUENCE [LARGE SCALE GENOMIC DNA]</scope>
    <source>
        <strain evidence="1 2">LYT5W</strain>
    </source>
</reference>
<protein>
    <submittedName>
        <fullName evidence="1">Uncharacterized protein</fullName>
    </submittedName>
</protein>
<comment type="caution">
    <text evidence="1">The sequence shown here is derived from an EMBL/GenBank/DDBJ whole genome shotgun (WGS) entry which is preliminary data.</text>
</comment>
<name>A0ABT5IKU2_9NEIS</name>
<keyword evidence="2" id="KW-1185">Reference proteome</keyword>
<evidence type="ECO:0000313" key="1">
    <source>
        <dbReference type="EMBL" id="MDC7712788.1"/>
    </source>
</evidence>
<gene>
    <name evidence="1" type="ORF">PQU96_01405</name>
</gene>
<dbReference type="RefSeq" id="WP_156167992.1">
    <property type="nucleotide sequence ID" value="NZ_JAQQLE010000001.1"/>
</dbReference>
<sequence length="98" mass="11071">MSKCIVLVPSAPYSDESEAFLRSLLEEAPDLLSVVGPYAGSWEDGVDWLCVKLEVRENTEAFCITTAHIDDRLEDVVAFANQWCELKGWQHDVRVVRT</sequence>